<evidence type="ECO:0000313" key="4">
    <source>
        <dbReference type="Proteomes" id="UP000693970"/>
    </source>
</evidence>
<feature type="transmembrane region" description="Helical" evidence="2">
    <location>
        <begin position="58"/>
        <end position="81"/>
    </location>
</feature>
<evidence type="ECO:0000313" key="3">
    <source>
        <dbReference type="EMBL" id="KAG7364618.1"/>
    </source>
</evidence>
<accession>A0A9K3PYR1</accession>
<reference evidence="3" key="1">
    <citation type="journal article" date="2021" name="Sci. Rep.">
        <title>Diploid genomic architecture of Nitzschia inconspicua, an elite biomass production diatom.</title>
        <authorList>
            <person name="Oliver A."/>
            <person name="Podell S."/>
            <person name="Pinowska A."/>
            <person name="Traller J.C."/>
            <person name="Smith S.R."/>
            <person name="McClure R."/>
            <person name="Beliaev A."/>
            <person name="Bohutskyi P."/>
            <person name="Hill E.A."/>
            <person name="Rabines A."/>
            <person name="Zheng H."/>
            <person name="Allen L.Z."/>
            <person name="Kuo A."/>
            <person name="Grigoriev I.V."/>
            <person name="Allen A.E."/>
            <person name="Hazlebeck D."/>
            <person name="Allen E.E."/>
        </authorList>
    </citation>
    <scope>NUCLEOTIDE SEQUENCE</scope>
    <source>
        <strain evidence="3">Hildebrandi</strain>
    </source>
</reference>
<name>A0A9K3PYR1_9STRA</name>
<dbReference type="EMBL" id="JAGRRH010000009">
    <property type="protein sequence ID" value="KAG7364618.1"/>
    <property type="molecule type" value="Genomic_DNA"/>
</dbReference>
<comment type="caution">
    <text evidence="3">The sequence shown here is derived from an EMBL/GenBank/DDBJ whole genome shotgun (WGS) entry which is preliminary data.</text>
</comment>
<sequence length="119" mass="13443">MWTTATRNSIANLGIRTPLHPQSKQRDDIDEAEDPVDAFRAEQEAAQKVGKRLMMPRVILTSISQTITAFGWTFLIVTFILQALGYALVMDDSTGLRIDTLDAQKFQQEVTKSMQELTR</sequence>
<reference evidence="3" key="2">
    <citation type="submission" date="2021-04" db="EMBL/GenBank/DDBJ databases">
        <authorList>
            <person name="Podell S."/>
        </authorList>
    </citation>
    <scope>NUCLEOTIDE SEQUENCE</scope>
    <source>
        <strain evidence="3">Hildebrandi</strain>
    </source>
</reference>
<dbReference type="Proteomes" id="UP000693970">
    <property type="component" value="Unassembled WGS sequence"/>
</dbReference>
<organism evidence="3 4">
    <name type="scientific">Nitzschia inconspicua</name>
    <dbReference type="NCBI Taxonomy" id="303405"/>
    <lineage>
        <taxon>Eukaryota</taxon>
        <taxon>Sar</taxon>
        <taxon>Stramenopiles</taxon>
        <taxon>Ochrophyta</taxon>
        <taxon>Bacillariophyta</taxon>
        <taxon>Bacillariophyceae</taxon>
        <taxon>Bacillariophycidae</taxon>
        <taxon>Bacillariales</taxon>
        <taxon>Bacillariaceae</taxon>
        <taxon>Nitzschia</taxon>
    </lineage>
</organism>
<keyword evidence="4" id="KW-1185">Reference proteome</keyword>
<dbReference type="AlphaFoldDB" id="A0A9K3PYR1"/>
<proteinExistence type="predicted"/>
<gene>
    <name evidence="3" type="ORF">IV203_037820</name>
</gene>
<evidence type="ECO:0000256" key="2">
    <source>
        <dbReference type="SAM" id="Phobius"/>
    </source>
</evidence>
<evidence type="ECO:0000256" key="1">
    <source>
        <dbReference type="SAM" id="MobiDB-lite"/>
    </source>
</evidence>
<feature type="region of interest" description="Disordered" evidence="1">
    <location>
        <begin position="13"/>
        <end position="33"/>
    </location>
</feature>
<keyword evidence="2" id="KW-0472">Membrane</keyword>
<protein>
    <submittedName>
        <fullName evidence="3">Uncharacterized protein</fullName>
    </submittedName>
</protein>
<keyword evidence="2" id="KW-0812">Transmembrane</keyword>
<keyword evidence="2" id="KW-1133">Transmembrane helix</keyword>